<name>A0AA41UVE3_PAPNU</name>
<gene>
    <name evidence="1" type="ORF">MKW94_002484</name>
</gene>
<evidence type="ECO:0000313" key="1">
    <source>
        <dbReference type="EMBL" id="MCL7024065.1"/>
    </source>
</evidence>
<protein>
    <submittedName>
        <fullName evidence="1">Uncharacterized protein</fullName>
    </submittedName>
</protein>
<dbReference type="AlphaFoldDB" id="A0AA41UVE3"/>
<sequence>MSSWFLDGCRRWEYGTGSDIAFDAFRRLFLLRYYERHLHCCGYVELAGCYQDGSHDTIARFT</sequence>
<accession>A0AA41UVE3</accession>
<organism evidence="1 2">
    <name type="scientific">Papaver nudicaule</name>
    <name type="common">Iceland poppy</name>
    <dbReference type="NCBI Taxonomy" id="74823"/>
    <lineage>
        <taxon>Eukaryota</taxon>
        <taxon>Viridiplantae</taxon>
        <taxon>Streptophyta</taxon>
        <taxon>Embryophyta</taxon>
        <taxon>Tracheophyta</taxon>
        <taxon>Spermatophyta</taxon>
        <taxon>Magnoliopsida</taxon>
        <taxon>Ranunculales</taxon>
        <taxon>Papaveraceae</taxon>
        <taxon>Papaveroideae</taxon>
        <taxon>Papaver</taxon>
    </lineage>
</organism>
<reference evidence="1" key="1">
    <citation type="submission" date="2022-03" db="EMBL/GenBank/DDBJ databases">
        <title>A functionally conserved STORR gene fusion in Papaver species that diverged 16.8 million years ago.</title>
        <authorList>
            <person name="Catania T."/>
        </authorList>
    </citation>
    <scope>NUCLEOTIDE SEQUENCE</scope>
    <source>
        <strain evidence="1">S-191538</strain>
    </source>
</reference>
<comment type="caution">
    <text evidence="1">The sequence shown here is derived from an EMBL/GenBank/DDBJ whole genome shotgun (WGS) entry which is preliminary data.</text>
</comment>
<keyword evidence="2" id="KW-1185">Reference proteome</keyword>
<dbReference type="Proteomes" id="UP001177140">
    <property type="component" value="Unassembled WGS sequence"/>
</dbReference>
<dbReference type="EMBL" id="JAJJMA010029985">
    <property type="protein sequence ID" value="MCL7024065.1"/>
    <property type="molecule type" value="Genomic_DNA"/>
</dbReference>
<evidence type="ECO:0000313" key="2">
    <source>
        <dbReference type="Proteomes" id="UP001177140"/>
    </source>
</evidence>
<proteinExistence type="predicted"/>